<dbReference type="SUPFAM" id="SSF55681">
    <property type="entry name" value="Class II aaRS and biotin synthetases"/>
    <property type="match status" value="1"/>
</dbReference>
<dbReference type="EMBL" id="CP119311">
    <property type="protein sequence ID" value="WEK37283.1"/>
    <property type="molecule type" value="Genomic_DNA"/>
</dbReference>
<dbReference type="InterPro" id="IPR004143">
    <property type="entry name" value="BPL_LPL_catalytic"/>
</dbReference>
<dbReference type="PANTHER" id="PTHR12835:SF5">
    <property type="entry name" value="BIOTIN--PROTEIN LIGASE"/>
    <property type="match status" value="1"/>
</dbReference>
<dbReference type="CDD" id="cd16442">
    <property type="entry name" value="BPL"/>
    <property type="match status" value="1"/>
</dbReference>
<sequence>MPHPAIFQPLGKPLTVLSSVDSTNNYAMAQVRSGLAGHGAAWLAMEQTAGRGQRGKTWVTNPGDNLLLSIALQTSALPAGSQFLLSAAIALGCYDFFKIHAGDETRVKWPNDLYWRDRKAAGILIENRHLAKGEDSGPEGAWSWAIAGMGININQTSFAEGVRNPVSLKQITGKDFDVLVLTKDLCTRLSHRWEQLVNGDAQSLLTDYRQALYKLGETVRLKKDSRIFETTITGVSSDGRLLTRDTLERQFSVGEIEWVF</sequence>
<dbReference type="NCBIfam" id="TIGR00121">
    <property type="entry name" value="birA_ligase"/>
    <property type="match status" value="1"/>
</dbReference>
<reference evidence="3" key="1">
    <citation type="submission" date="2023-03" db="EMBL/GenBank/DDBJ databases">
        <title>Andean soil-derived lignocellulolytic bacterial consortium as a source of novel taxa and putative plastic-active enzymes.</title>
        <authorList>
            <person name="Diaz-Garcia L."/>
            <person name="Chuvochina M."/>
            <person name="Feuerriegel G."/>
            <person name="Bunk B."/>
            <person name="Sproer C."/>
            <person name="Streit W.R."/>
            <person name="Rodriguez L.M."/>
            <person name="Overmann J."/>
            <person name="Jimenez D.J."/>
        </authorList>
    </citation>
    <scope>NUCLEOTIDE SEQUENCE</scope>
    <source>
        <strain evidence="3">MAG 7</strain>
    </source>
</reference>
<proteinExistence type="predicted"/>
<dbReference type="InterPro" id="IPR004408">
    <property type="entry name" value="Biotin_CoA_COase_ligase"/>
</dbReference>
<evidence type="ECO:0000313" key="4">
    <source>
        <dbReference type="Proteomes" id="UP001220610"/>
    </source>
</evidence>
<evidence type="ECO:0000313" key="3">
    <source>
        <dbReference type="EMBL" id="WEK37283.1"/>
    </source>
</evidence>
<accession>A0AAJ5WVD6</accession>
<keyword evidence="1 3" id="KW-0436">Ligase</keyword>
<gene>
    <name evidence="3" type="ORF">P0Y53_07200</name>
</gene>
<dbReference type="GO" id="GO:0005737">
    <property type="term" value="C:cytoplasm"/>
    <property type="evidence" value="ECO:0007669"/>
    <property type="project" value="TreeGrafter"/>
</dbReference>
<protein>
    <submittedName>
        <fullName evidence="3">Biotin--[acetyl-CoA-carboxylase] ligase</fullName>
        <ecNumber evidence="3">6.3.4.15</ecNumber>
    </submittedName>
</protein>
<dbReference type="Pfam" id="PF03099">
    <property type="entry name" value="BPL_LplA_LipB"/>
    <property type="match status" value="1"/>
</dbReference>
<organism evidence="3 4">
    <name type="scientific">Candidatus Pseudobacter hemicellulosilyticus</name>
    <dbReference type="NCBI Taxonomy" id="3121375"/>
    <lineage>
        <taxon>Bacteria</taxon>
        <taxon>Pseudomonadati</taxon>
        <taxon>Bacteroidota</taxon>
        <taxon>Chitinophagia</taxon>
        <taxon>Chitinophagales</taxon>
        <taxon>Chitinophagaceae</taxon>
        <taxon>Pseudobacter</taxon>
    </lineage>
</organism>
<evidence type="ECO:0000259" key="2">
    <source>
        <dbReference type="PROSITE" id="PS51733"/>
    </source>
</evidence>
<dbReference type="PANTHER" id="PTHR12835">
    <property type="entry name" value="BIOTIN PROTEIN LIGASE"/>
    <property type="match status" value="1"/>
</dbReference>
<dbReference type="EC" id="6.3.4.15" evidence="3"/>
<dbReference type="Gene3D" id="3.30.930.10">
    <property type="entry name" value="Bira Bifunctional Protein, Domain 2"/>
    <property type="match status" value="1"/>
</dbReference>
<dbReference type="PROSITE" id="PS51733">
    <property type="entry name" value="BPL_LPL_CATALYTIC"/>
    <property type="match status" value="1"/>
</dbReference>
<dbReference type="GO" id="GO:0004077">
    <property type="term" value="F:biotin--[biotin carboxyl-carrier protein] ligase activity"/>
    <property type="evidence" value="ECO:0007669"/>
    <property type="project" value="UniProtKB-EC"/>
</dbReference>
<feature type="domain" description="BPL/LPL catalytic" evidence="2">
    <location>
        <begin position="1"/>
        <end position="197"/>
    </location>
</feature>
<evidence type="ECO:0000256" key="1">
    <source>
        <dbReference type="ARBA" id="ARBA00022598"/>
    </source>
</evidence>
<dbReference type="InterPro" id="IPR045864">
    <property type="entry name" value="aa-tRNA-synth_II/BPL/LPL"/>
</dbReference>
<name>A0AAJ5WVD6_9BACT</name>
<dbReference type="Proteomes" id="UP001220610">
    <property type="component" value="Chromosome"/>
</dbReference>
<dbReference type="AlphaFoldDB" id="A0AAJ5WVD6"/>